<evidence type="ECO:0000313" key="1">
    <source>
        <dbReference type="EMBL" id="CAB4928587.1"/>
    </source>
</evidence>
<dbReference type="AlphaFoldDB" id="A0A6J7IE80"/>
<organism evidence="1">
    <name type="scientific">freshwater metagenome</name>
    <dbReference type="NCBI Taxonomy" id="449393"/>
    <lineage>
        <taxon>unclassified sequences</taxon>
        <taxon>metagenomes</taxon>
        <taxon>ecological metagenomes</taxon>
    </lineage>
</organism>
<protein>
    <submittedName>
        <fullName evidence="1">Unannotated protein</fullName>
    </submittedName>
</protein>
<dbReference type="EMBL" id="CAFBNA010000031">
    <property type="protein sequence ID" value="CAB4928587.1"/>
    <property type="molecule type" value="Genomic_DNA"/>
</dbReference>
<name>A0A6J7IE80_9ZZZZ</name>
<reference evidence="1" key="1">
    <citation type="submission" date="2020-05" db="EMBL/GenBank/DDBJ databases">
        <authorList>
            <person name="Chiriac C."/>
            <person name="Salcher M."/>
            <person name="Ghai R."/>
            <person name="Kavagutti S V."/>
        </authorList>
    </citation>
    <scope>NUCLEOTIDE SEQUENCE</scope>
</reference>
<accession>A0A6J7IE80</accession>
<sequence length="183" mass="18277">MGSLDFGAAAAAIVVVVDEVVEVVDVLEVELVVVERCVVVVLRCVVVVCGACVVVGAGAAVVVGATVVVVGVSVVGVVGGGSSAPSAPAVPSPNAKVPIINASAATARAAIEARRGADGRITSLTLDRRCLLAWSVIRLGGRLPLMLRAGIGRSTADGAAQQHRAISRAGAATMSRILKIAHM</sequence>
<proteinExistence type="predicted"/>
<gene>
    <name evidence="1" type="ORF">UFOPK3708_00700</name>
</gene>